<accession>A0A0W0YXN7</accession>
<dbReference type="STRING" id="452.Lspi_2632"/>
<reference evidence="6 7" key="1">
    <citation type="submission" date="2015-11" db="EMBL/GenBank/DDBJ databases">
        <title>Genomic analysis of 38 Legionella species identifies large and diverse effector repertoires.</title>
        <authorList>
            <person name="Burstein D."/>
            <person name="Amaro F."/>
            <person name="Zusman T."/>
            <person name="Lifshitz Z."/>
            <person name="Cohen O."/>
            <person name="Gilbert J.A."/>
            <person name="Pupko T."/>
            <person name="Shuman H.A."/>
            <person name="Segal G."/>
        </authorList>
    </citation>
    <scope>NUCLEOTIDE SEQUENCE [LARGE SCALE GENOMIC DNA]</scope>
    <source>
        <strain evidence="6 7">Mt.St.Helens-9</strain>
    </source>
</reference>
<dbReference type="InterPro" id="IPR005119">
    <property type="entry name" value="LysR_subst-bd"/>
</dbReference>
<dbReference type="GO" id="GO:0043565">
    <property type="term" value="F:sequence-specific DNA binding"/>
    <property type="evidence" value="ECO:0007669"/>
    <property type="project" value="TreeGrafter"/>
</dbReference>
<feature type="domain" description="HTH lysR-type" evidence="5">
    <location>
        <begin position="1"/>
        <end position="59"/>
    </location>
</feature>
<dbReference type="RefSeq" id="WP_058484548.1">
    <property type="nucleotide sequence ID" value="NZ_CAAAII010000007.1"/>
</dbReference>
<keyword evidence="3" id="KW-0238">DNA-binding</keyword>
<dbReference type="FunFam" id="1.10.10.10:FF:000001">
    <property type="entry name" value="LysR family transcriptional regulator"/>
    <property type="match status" value="1"/>
</dbReference>
<dbReference type="PRINTS" id="PR00039">
    <property type="entry name" value="HTHLYSR"/>
</dbReference>
<dbReference type="CDD" id="cd08422">
    <property type="entry name" value="PBP2_CrgA_like"/>
    <property type="match status" value="1"/>
</dbReference>
<organism evidence="6 7">
    <name type="scientific">Legionella spiritensis</name>
    <dbReference type="NCBI Taxonomy" id="452"/>
    <lineage>
        <taxon>Bacteria</taxon>
        <taxon>Pseudomonadati</taxon>
        <taxon>Pseudomonadota</taxon>
        <taxon>Gammaproteobacteria</taxon>
        <taxon>Legionellales</taxon>
        <taxon>Legionellaceae</taxon>
        <taxon>Legionella</taxon>
    </lineage>
</organism>
<keyword evidence="4" id="KW-0804">Transcription</keyword>
<dbReference type="SUPFAM" id="SSF46785">
    <property type="entry name" value="Winged helix' DNA-binding domain"/>
    <property type="match status" value="1"/>
</dbReference>
<dbReference type="InterPro" id="IPR036390">
    <property type="entry name" value="WH_DNA-bd_sf"/>
</dbReference>
<evidence type="ECO:0000256" key="1">
    <source>
        <dbReference type="ARBA" id="ARBA00009437"/>
    </source>
</evidence>
<evidence type="ECO:0000256" key="2">
    <source>
        <dbReference type="ARBA" id="ARBA00023015"/>
    </source>
</evidence>
<comment type="caution">
    <text evidence="6">The sequence shown here is derived from an EMBL/GenBank/DDBJ whole genome shotgun (WGS) entry which is preliminary data.</text>
</comment>
<evidence type="ECO:0000259" key="5">
    <source>
        <dbReference type="PROSITE" id="PS50931"/>
    </source>
</evidence>
<dbReference type="EMBL" id="LNYX01000032">
    <property type="protein sequence ID" value="KTD61390.1"/>
    <property type="molecule type" value="Genomic_DNA"/>
</dbReference>
<dbReference type="InterPro" id="IPR058163">
    <property type="entry name" value="LysR-type_TF_proteobact-type"/>
</dbReference>
<dbReference type="GO" id="GO:0006351">
    <property type="term" value="P:DNA-templated transcription"/>
    <property type="evidence" value="ECO:0007669"/>
    <property type="project" value="TreeGrafter"/>
</dbReference>
<dbReference type="SUPFAM" id="SSF53850">
    <property type="entry name" value="Periplasmic binding protein-like II"/>
    <property type="match status" value="1"/>
</dbReference>
<dbReference type="PANTHER" id="PTHR30537:SF5">
    <property type="entry name" value="HTH-TYPE TRANSCRIPTIONAL ACTIVATOR TTDR-RELATED"/>
    <property type="match status" value="1"/>
</dbReference>
<evidence type="ECO:0000256" key="3">
    <source>
        <dbReference type="ARBA" id="ARBA00023125"/>
    </source>
</evidence>
<dbReference type="Gene3D" id="3.40.190.290">
    <property type="match status" value="1"/>
</dbReference>
<dbReference type="InterPro" id="IPR036388">
    <property type="entry name" value="WH-like_DNA-bd_sf"/>
</dbReference>
<dbReference type="PANTHER" id="PTHR30537">
    <property type="entry name" value="HTH-TYPE TRANSCRIPTIONAL REGULATOR"/>
    <property type="match status" value="1"/>
</dbReference>
<evidence type="ECO:0000313" key="6">
    <source>
        <dbReference type="EMBL" id="KTD61390.1"/>
    </source>
</evidence>
<sequence>MNTIALMRTFCKVVQHRGFHAAAKSINLSAAAVSKQISLLESELGVTLFERTTRKVTLTTIGEAYYQEVQRVLLAVERANNLVASSRAIPGGLIRVKSSRYFAEHFILPRVAAFQKAYPDIRLDLQIAEQVPHLLEEELDIVFGMSMSVASNSIRKKITSTRYILCASPAYLAEHGQPEEISDLTRYDYITHSMRQPNNSWTFAGGETIVFEPALYLNDATSMAYCVEQGMGIAALHHYQIAEALRDGRLVEILPGFRMPVIPVFLYYHPARFIQPKIKVWIEWMGKDIPEEI</sequence>
<dbReference type="Proteomes" id="UP000054877">
    <property type="component" value="Unassembled WGS sequence"/>
</dbReference>
<proteinExistence type="inferred from homology"/>
<gene>
    <name evidence="6" type="ORF">Lspi_2632</name>
</gene>
<dbReference type="AlphaFoldDB" id="A0A0W0YXN7"/>
<dbReference type="Gene3D" id="1.10.10.10">
    <property type="entry name" value="Winged helix-like DNA-binding domain superfamily/Winged helix DNA-binding domain"/>
    <property type="match status" value="1"/>
</dbReference>
<dbReference type="PROSITE" id="PS50931">
    <property type="entry name" value="HTH_LYSR"/>
    <property type="match status" value="1"/>
</dbReference>
<evidence type="ECO:0000256" key="4">
    <source>
        <dbReference type="ARBA" id="ARBA00023163"/>
    </source>
</evidence>
<evidence type="ECO:0000313" key="7">
    <source>
        <dbReference type="Proteomes" id="UP000054877"/>
    </source>
</evidence>
<dbReference type="OrthoDB" id="9810065at2"/>
<keyword evidence="2" id="KW-0805">Transcription regulation</keyword>
<dbReference type="PATRIC" id="fig|452.5.peg.2914"/>
<keyword evidence="7" id="KW-1185">Reference proteome</keyword>
<comment type="similarity">
    <text evidence="1">Belongs to the LysR transcriptional regulatory family.</text>
</comment>
<dbReference type="Pfam" id="PF00126">
    <property type="entry name" value="HTH_1"/>
    <property type="match status" value="1"/>
</dbReference>
<dbReference type="InterPro" id="IPR000847">
    <property type="entry name" value="LysR_HTH_N"/>
</dbReference>
<name>A0A0W0YXN7_LEGSP</name>
<dbReference type="Pfam" id="PF03466">
    <property type="entry name" value="LysR_substrate"/>
    <property type="match status" value="1"/>
</dbReference>
<protein>
    <submittedName>
        <fullName evidence="6">Transcriptional regulator</fullName>
    </submittedName>
</protein>
<dbReference type="GO" id="GO:0003700">
    <property type="term" value="F:DNA-binding transcription factor activity"/>
    <property type="evidence" value="ECO:0007669"/>
    <property type="project" value="InterPro"/>
</dbReference>